<dbReference type="Proteomes" id="UP000031737">
    <property type="component" value="Unassembled WGS sequence"/>
</dbReference>
<reference evidence="1 2" key="1">
    <citation type="submission" date="2013-07" db="EMBL/GenBank/DDBJ databases">
        <authorList>
            <person name="Stoco P.H."/>
            <person name="Wagner G."/>
            <person name="Gerber A."/>
            <person name="Zaha A."/>
            <person name="Thompson C."/>
            <person name="Bartholomeu D.C."/>
            <person name="Luckemeyer D.D."/>
            <person name="Bahia D."/>
            <person name="Loreto E."/>
            <person name="Prestes E.B."/>
            <person name="Lima F.M."/>
            <person name="Rodrigues-Luiz G."/>
            <person name="Vallejo G.A."/>
            <person name="Filho J.F."/>
            <person name="Monteiro K.M."/>
            <person name="Tyler K.M."/>
            <person name="de Almeida L.G."/>
            <person name="Ortiz M.F."/>
            <person name="Siervo M.A."/>
            <person name="de Moraes M.H."/>
            <person name="Cunha O.L."/>
            <person name="Mendonca-Neto R."/>
            <person name="Silva R."/>
            <person name="Teixeira S.M."/>
            <person name="Murta S.M."/>
            <person name="Sincero T.C."/>
            <person name="Mendes T.A."/>
            <person name="Urmenyi T.P."/>
            <person name="Silva V.G."/>
            <person name="da Rocha W.D."/>
            <person name="Andersson B."/>
            <person name="Romanha A.J."/>
            <person name="Steindel M."/>
            <person name="de Vasconcelos A.T."/>
            <person name="Grisard E.C."/>
        </authorList>
    </citation>
    <scope>NUCLEOTIDE SEQUENCE [LARGE SCALE GENOMIC DNA]</scope>
    <source>
        <strain evidence="1 2">SC58</strain>
    </source>
</reference>
<comment type="caution">
    <text evidence="1">The sequence shown here is derived from an EMBL/GenBank/DDBJ whole genome shotgun (WGS) entry which is preliminary data.</text>
</comment>
<dbReference type="AlphaFoldDB" id="A0A061J7K4"/>
<dbReference type="VEuPathDB" id="TriTrypDB:TRSC58_01396"/>
<accession>A0A061J7K4</accession>
<name>A0A061J7K4_TRYRA</name>
<protein>
    <submittedName>
        <fullName evidence="1">Uncharacterized protein</fullName>
    </submittedName>
</protein>
<organism evidence="1 2">
    <name type="scientific">Trypanosoma rangeli SC58</name>
    <dbReference type="NCBI Taxonomy" id="429131"/>
    <lineage>
        <taxon>Eukaryota</taxon>
        <taxon>Discoba</taxon>
        <taxon>Euglenozoa</taxon>
        <taxon>Kinetoplastea</taxon>
        <taxon>Metakinetoplastina</taxon>
        <taxon>Trypanosomatida</taxon>
        <taxon>Trypanosomatidae</taxon>
        <taxon>Trypanosoma</taxon>
        <taxon>Herpetosoma</taxon>
    </lineage>
</organism>
<evidence type="ECO:0000313" key="2">
    <source>
        <dbReference type="Proteomes" id="UP000031737"/>
    </source>
</evidence>
<evidence type="ECO:0000313" key="1">
    <source>
        <dbReference type="EMBL" id="ESL10864.1"/>
    </source>
</evidence>
<gene>
    <name evidence="1" type="ORF">TRSC58_01396</name>
</gene>
<dbReference type="EMBL" id="AUPL01001396">
    <property type="protein sequence ID" value="ESL10864.1"/>
    <property type="molecule type" value="Genomic_DNA"/>
</dbReference>
<sequence length="498" mass="54123">MGRGIVGGGGGRDDADYFVSSFLDDLCRLVSRYLTQSCGTRAGLLPAPPSASSLLSSSRISFVEPVAAATPVEGRQGVAESMLCLVDEARSRISAREEKTDFSTEGAVFFLALRSLLESHPDGDWSSWSTPSRLTMAGDAVGQSPAGTGLQYLNHVANAPRRRILRHMLRIPNAVNGDIGEVGASKRKVNTAEVSCQTKSLEELSRGYQHASLYQAAAALHRGSVPALSAAHGRLALLLQHHTMRSILTLGDTLFEAHNDFIPLKECDHRIQTNYVGGIIRELKREQERLNRQSLSKTGISELEQLHSCEIVHVLERLERAVPFMDGRIVFVEEVDEGSEERGASDGRVLVGADDAEELVGLFGSSGAGFVSRLVAYSIQCFLSALSSATAFPQRWSYLEKVLFFTDTESPVPTVPVELNATLSRGSTDMDVGKTPTPELSERVRVSDIDELQGIKSTTSAGQGSERQLQGLVRKFCPCRVYEEVRYAAAPLDVKGVW</sequence>
<dbReference type="OrthoDB" id="247883at2759"/>
<proteinExistence type="predicted"/>
<keyword evidence="2" id="KW-1185">Reference proteome</keyword>